<sequence length="195" mass="20654">MGEDTAAAAPAAEPPGGGVTHEIVRPGNGVTRPRVGSLVTVHYVGTLRSSGKTFDTSRTAGKKPISFRIGEDQVIRGCEIGVLRMSLGERALLTIPSRLGYGDAGGGGGIVPPNADLVFDVELLEIEGRSVAAIGRYEAEVRKWATTKLDAFDADDKFRAKRLREHGTRDGYAAFLDAKVREKLSAVPMHKVGGA</sequence>
<evidence type="ECO:0000259" key="7">
    <source>
        <dbReference type="PROSITE" id="PS50059"/>
    </source>
</evidence>
<dbReference type="InterPro" id="IPR046357">
    <property type="entry name" value="PPIase_dom_sf"/>
</dbReference>
<evidence type="ECO:0000256" key="4">
    <source>
        <dbReference type="ARBA" id="ARBA00023235"/>
    </source>
</evidence>
<dbReference type="OrthoDB" id="1902587at2759"/>
<gene>
    <name evidence="8" type="ORF">KFE25_004446</name>
</gene>
<feature type="compositionally biased region" description="Low complexity" evidence="6">
    <location>
        <begin position="1"/>
        <end position="11"/>
    </location>
</feature>
<accession>A0A8J5XB12</accession>
<reference evidence="8" key="1">
    <citation type="submission" date="2021-05" db="EMBL/GenBank/DDBJ databases">
        <title>The genome of the haptophyte Pavlova lutheri (Diacronema luteri, Pavlovales) - a model for lipid biosynthesis in eukaryotic algae.</title>
        <authorList>
            <person name="Hulatt C.J."/>
            <person name="Posewitz M.C."/>
        </authorList>
    </citation>
    <scope>NUCLEOTIDE SEQUENCE</scope>
    <source>
        <strain evidence="8">NIVA-4/92</strain>
    </source>
</reference>
<organism evidence="8 9">
    <name type="scientific">Diacronema lutheri</name>
    <name type="common">Unicellular marine alga</name>
    <name type="synonym">Monochrysis lutheri</name>
    <dbReference type="NCBI Taxonomy" id="2081491"/>
    <lineage>
        <taxon>Eukaryota</taxon>
        <taxon>Haptista</taxon>
        <taxon>Haptophyta</taxon>
        <taxon>Pavlovophyceae</taxon>
        <taxon>Pavlovales</taxon>
        <taxon>Pavlovaceae</taxon>
        <taxon>Diacronema</taxon>
    </lineage>
</organism>
<dbReference type="InterPro" id="IPR050689">
    <property type="entry name" value="FKBP-type_PPIase"/>
</dbReference>
<dbReference type="GO" id="GO:0003755">
    <property type="term" value="F:peptidyl-prolyl cis-trans isomerase activity"/>
    <property type="evidence" value="ECO:0007669"/>
    <property type="project" value="UniProtKB-KW"/>
</dbReference>
<comment type="caution">
    <text evidence="8">The sequence shown here is derived from an EMBL/GenBank/DDBJ whole genome shotgun (WGS) entry which is preliminary data.</text>
</comment>
<dbReference type="SUPFAM" id="SSF54534">
    <property type="entry name" value="FKBP-like"/>
    <property type="match status" value="1"/>
</dbReference>
<evidence type="ECO:0000256" key="2">
    <source>
        <dbReference type="ARBA" id="ARBA00013194"/>
    </source>
</evidence>
<dbReference type="InterPro" id="IPR001179">
    <property type="entry name" value="PPIase_FKBP_dom"/>
</dbReference>
<keyword evidence="9" id="KW-1185">Reference proteome</keyword>
<proteinExistence type="predicted"/>
<dbReference type="FunFam" id="3.10.50.40:FF:000006">
    <property type="entry name" value="Peptidyl-prolyl cis-trans isomerase"/>
    <property type="match status" value="1"/>
</dbReference>
<evidence type="ECO:0000256" key="1">
    <source>
        <dbReference type="ARBA" id="ARBA00000971"/>
    </source>
</evidence>
<evidence type="ECO:0000256" key="5">
    <source>
        <dbReference type="PROSITE-ProRule" id="PRU00277"/>
    </source>
</evidence>
<evidence type="ECO:0000256" key="3">
    <source>
        <dbReference type="ARBA" id="ARBA00023110"/>
    </source>
</evidence>
<evidence type="ECO:0000313" key="8">
    <source>
        <dbReference type="EMBL" id="KAG8460198.1"/>
    </source>
</evidence>
<dbReference type="OMA" id="VIRGCEI"/>
<dbReference type="Proteomes" id="UP000751190">
    <property type="component" value="Unassembled WGS sequence"/>
</dbReference>
<dbReference type="PANTHER" id="PTHR10516:SF443">
    <property type="entry name" value="FK506-BINDING PROTEIN 59-RELATED"/>
    <property type="match status" value="1"/>
</dbReference>
<dbReference type="AlphaFoldDB" id="A0A8J5XB12"/>
<feature type="region of interest" description="Disordered" evidence="6">
    <location>
        <begin position="1"/>
        <end position="28"/>
    </location>
</feature>
<dbReference type="Pfam" id="PF00254">
    <property type="entry name" value="FKBP_C"/>
    <property type="match status" value="1"/>
</dbReference>
<keyword evidence="4 5" id="KW-0413">Isomerase</keyword>
<evidence type="ECO:0000256" key="6">
    <source>
        <dbReference type="SAM" id="MobiDB-lite"/>
    </source>
</evidence>
<dbReference type="Gene3D" id="3.10.50.40">
    <property type="match status" value="1"/>
</dbReference>
<protein>
    <recommendedName>
        <fullName evidence="2 5">peptidylprolyl isomerase</fullName>
        <ecNumber evidence="2 5">5.2.1.8</ecNumber>
    </recommendedName>
</protein>
<dbReference type="PANTHER" id="PTHR10516">
    <property type="entry name" value="PEPTIDYL-PROLYL CIS-TRANS ISOMERASE"/>
    <property type="match status" value="1"/>
</dbReference>
<feature type="domain" description="PPIase FKBP-type" evidence="7">
    <location>
        <begin position="36"/>
        <end position="127"/>
    </location>
</feature>
<dbReference type="EC" id="5.2.1.8" evidence="2 5"/>
<comment type="catalytic activity">
    <reaction evidence="1 5">
        <text>[protein]-peptidylproline (omega=180) = [protein]-peptidylproline (omega=0)</text>
        <dbReference type="Rhea" id="RHEA:16237"/>
        <dbReference type="Rhea" id="RHEA-COMP:10747"/>
        <dbReference type="Rhea" id="RHEA-COMP:10748"/>
        <dbReference type="ChEBI" id="CHEBI:83833"/>
        <dbReference type="ChEBI" id="CHEBI:83834"/>
        <dbReference type="EC" id="5.2.1.8"/>
    </reaction>
</comment>
<keyword evidence="3 5" id="KW-0697">Rotamase</keyword>
<evidence type="ECO:0000313" key="9">
    <source>
        <dbReference type="Proteomes" id="UP000751190"/>
    </source>
</evidence>
<dbReference type="EMBL" id="JAGTXO010000034">
    <property type="protein sequence ID" value="KAG8460198.1"/>
    <property type="molecule type" value="Genomic_DNA"/>
</dbReference>
<dbReference type="PROSITE" id="PS50059">
    <property type="entry name" value="FKBP_PPIASE"/>
    <property type="match status" value="1"/>
</dbReference>
<name>A0A8J5XB12_DIALT</name>